<proteinExistence type="predicted"/>
<protein>
    <submittedName>
        <fullName evidence="2">Uncharacterized protein</fullName>
    </submittedName>
</protein>
<evidence type="ECO:0000256" key="1">
    <source>
        <dbReference type="SAM" id="SignalP"/>
    </source>
</evidence>
<sequence>MTKSRLSLLWAVVGWLVLVSVLVGAVLPAKAATEENVAEMPSVERYPQCTPHIHYYDCQTYRHCVRYDYVNYCYETYNDCTCPSGHVLGHEGSSSYCYSSSETSAHTAPTCHRKCRYRREHRCVRYERYKHCRICEYLYCPYQYCGSGSDNSHMRLAEAVDGNAVERMPSCSYRCRPCGHRCYDKNIDFSYYTPSYSSMPTSRPTSSSSSMSAVSFNIVANH</sequence>
<comment type="caution">
    <text evidence="2">The sequence shown here is derived from an EMBL/GenBank/DDBJ whole genome shotgun (WGS) entry which is preliminary data.</text>
</comment>
<organism evidence="2 3">
    <name type="scientific">Cyanidium caldarium</name>
    <name type="common">Red alga</name>
    <dbReference type="NCBI Taxonomy" id="2771"/>
    <lineage>
        <taxon>Eukaryota</taxon>
        <taxon>Rhodophyta</taxon>
        <taxon>Bangiophyceae</taxon>
        <taxon>Cyanidiales</taxon>
        <taxon>Cyanidiaceae</taxon>
        <taxon>Cyanidium</taxon>
    </lineage>
</organism>
<keyword evidence="1" id="KW-0732">Signal</keyword>
<evidence type="ECO:0000313" key="3">
    <source>
        <dbReference type="Proteomes" id="UP001301350"/>
    </source>
</evidence>
<evidence type="ECO:0000313" key="2">
    <source>
        <dbReference type="EMBL" id="KAK4535217.1"/>
    </source>
</evidence>
<dbReference type="Proteomes" id="UP001301350">
    <property type="component" value="Unassembled WGS sequence"/>
</dbReference>
<gene>
    <name evidence="2" type="ORF">CDCA_CDCA04G1242</name>
</gene>
<dbReference type="EMBL" id="JANCYW010000004">
    <property type="protein sequence ID" value="KAK4535217.1"/>
    <property type="molecule type" value="Genomic_DNA"/>
</dbReference>
<name>A0AAV9ISC8_CYACA</name>
<feature type="signal peptide" evidence="1">
    <location>
        <begin position="1"/>
        <end position="31"/>
    </location>
</feature>
<accession>A0AAV9ISC8</accession>
<reference evidence="2 3" key="1">
    <citation type="submission" date="2022-07" db="EMBL/GenBank/DDBJ databases">
        <title>Genome-wide signatures of adaptation to extreme environments.</title>
        <authorList>
            <person name="Cho C.H."/>
            <person name="Yoon H.S."/>
        </authorList>
    </citation>
    <scope>NUCLEOTIDE SEQUENCE [LARGE SCALE GENOMIC DNA]</scope>
    <source>
        <strain evidence="2 3">DBV 063 E5</strain>
    </source>
</reference>
<feature type="chain" id="PRO_5043731875" evidence="1">
    <location>
        <begin position="32"/>
        <end position="222"/>
    </location>
</feature>
<keyword evidence="3" id="KW-1185">Reference proteome</keyword>
<dbReference type="AlphaFoldDB" id="A0AAV9ISC8"/>